<dbReference type="Gene3D" id="6.10.160.20">
    <property type="match status" value="1"/>
</dbReference>
<dbReference type="InterPro" id="IPR024145">
    <property type="entry name" value="His_deAcase_SAP30/SAP30L"/>
</dbReference>
<organism evidence="10">
    <name type="scientific">Anisakis simplex</name>
    <name type="common">Herring worm</name>
    <dbReference type="NCBI Taxonomy" id="6269"/>
    <lineage>
        <taxon>Eukaryota</taxon>
        <taxon>Metazoa</taxon>
        <taxon>Ecdysozoa</taxon>
        <taxon>Nematoda</taxon>
        <taxon>Chromadorea</taxon>
        <taxon>Rhabditida</taxon>
        <taxon>Spirurina</taxon>
        <taxon>Ascaridomorpha</taxon>
        <taxon>Ascaridoidea</taxon>
        <taxon>Anisakidae</taxon>
        <taxon>Anisakis</taxon>
        <taxon>Anisakis simplex complex</taxon>
    </lineage>
</organism>
<proteinExistence type="inferred from homology"/>
<dbReference type="Pfam" id="PF13867">
    <property type="entry name" value="SAP30_Sin3_bdg"/>
    <property type="match status" value="1"/>
</dbReference>
<evidence type="ECO:0000256" key="6">
    <source>
        <dbReference type="ARBA" id="ARBA00023242"/>
    </source>
</evidence>
<dbReference type="PANTHER" id="PTHR13286">
    <property type="entry name" value="SAP30"/>
    <property type="match status" value="1"/>
</dbReference>
<keyword evidence="4" id="KW-0805">Transcription regulation</keyword>
<dbReference type="Gene3D" id="3.40.1800.30">
    <property type="match status" value="1"/>
</dbReference>
<keyword evidence="6" id="KW-0539">Nucleus</keyword>
<dbReference type="AlphaFoldDB" id="A0A0M3K2B9"/>
<keyword evidence="3" id="KW-0678">Repressor</keyword>
<evidence type="ECO:0000256" key="2">
    <source>
        <dbReference type="ARBA" id="ARBA00006283"/>
    </source>
</evidence>
<name>A0A0M3K2B9_ANISI</name>
<dbReference type="WBParaSite" id="ASIM_0001505201-mRNA-1">
    <property type="protein sequence ID" value="ASIM_0001505201-mRNA-1"/>
    <property type="gene ID" value="ASIM_0001505201"/>
</dbReference>
<reference evidence="8 9" key="2">
    <citation type="submission" date="2018-11" db="EMBL/GenBank/DDBJ databases">
        <authorList>
            <consortium name="Pathogen Informatics"/>
        </authorList>
    </citation>
    <scope>NUCLEOTIDE SEQUENCE [LARGE SCALE GENOMIC DNA]</scope>
</reference>
<dbReference type="EMBL" id="UYRR01031767">
    <property type="protein sequence ID" value="VDK52488.1"/>
    <property type="molecule type" value="Genomic_DNA"/>
</dbReference>
<evidence type="ECO:0000256" key="3">
    <source>
        <dbReference type="ARBA" id="ARBA00022491"/>
    </source>
</evidence>
<evidence type="ECO:0000259" key="7">
    <source>
        <dbReference type="Pfam" id="PF13867"/>
    </source>
</evidence>
<accession>A0A0M3K2B9</accession>
<dbReference type="InterPro" id="IPR038291">
    <property type="entry name" value="SAP30_C_sf"/>
</dbReference>
<dbReference type="OrthoDB" id="510958at2759"/>
<gene>
    <name evidence="8" type="ORF">ASIM_LOCUS14462</name>
</gene>
<dbReference type="InterPro" id="IPR025718">
    <property type="entry name" value="SAP30_Sin3-bd"/>
</dbReference>
<dbReference type="GO" id="GO:0000118">
    <property type="term" value="C:histone deacetylase complex"/>
    <property type="evidence" value="ECO:0007669"/>
    <property type="project" value="TreeGrafter"/>
</dbReference>
<dbReference type="GO" id="GO:0003712">
    <property type="term" value="F:transcription coregulator activity"/>
    <property type="evidence" value="ECO:0007669"/>
    <property type="project" value="TreeGrafter"/>
</dbReference>
<comment type="subcellular location">
    <subcellularLocation>
        <location evidence="1">Nucleus</location>
    </subcellularLocation>
</comment>
<dbReference type="Proteomes" id="UP000267096">
    <property type="component" value="Unassembled WGS sequence"/>
</dbReference>
<keyword evidence="5" id="KW-0804">Transcription</keyword>
<evidence type="ECO:0000256" key="5">
    <source>
        <dbReference type="ARBA" id="ARBA00023163"/>
    </source>
</evidence>
<comment type="similarity">
    <text evidence="2">Belongs to the SAP30 family.</text>
</comment>
<evidence type="ECO:0000313" key="9">
    <source>
        <dbReference type="Proteomes" id="UP000267096"/>
    </source>
</evidence>
<feature type="domain" description="Histone deacetylase complex subunit SAP30 Sin3 binding" evidence="7">
    <location>
        <begin position="270"/>
        <end position="322"/>
    </location>
</feature>
<reference evidence="10" key="1">
    <citation type="submission" date="2017-02" db="UniProtKB">
        <authorList>
            <consortium name="WormBaseParasite"/>
        </authorList>
    </citation>
    <scope>IDENTIFICATION</scope>
</reference>
<dbReference type="GO" id="GO:0006355">
    <property type="term" value="P:regulation of DNA-templated transcription"/>
    <property type="evidence" value="ECO:0007669"/>
    <property type="project" value="TreeGrafter"/>
</dbReference>
<evidence type="ECO:0000313" key="8">
    <source>
        <dbReference type="EMBL" id="VDK52488.1"/>
    </source>
</evidence>
<dbReference type="PANTHER" id="PTHR13286:SF6">
    <property type="entry name" value="HISTONE DEACETYLASE COMPLEX SUBUNIT SAP30L-RELATED"/>
    <property type="match status" value="1"/>
</dbReference>
<evidence type="ECO:0000313" key="10">
    <source>
        <dbReference type="WBParaSite" id="ASIM_0001505201-mRNA-1"/>
    </source>
</evidence>
<keyword evidence="9" id="KW-1185">Reference proteome</keyword>
<protein>
    <submittedName>
        <fullName evidence="10">SAP30_Sin3_bdg domain-containing protein</fullName>
    </submittedName>
</protein>
<evidence type="ECO:0000256" key="4">
    <source>
        <dbReference type="ARBA" id="ARBA00023015"/>
    </source>
</evidence>
<sequence length="361" mass="41062">MEGLLCLLLYQYQSDNRNMSNNYRDEETNSDGHFANGRDEECFSSRELKSDANGDKCNERLKCCIAEYKSDVELYECCDRHASPIWLSDKLRRICTLKRFPFVYNTARRHYYVCLYHRRLIVNEPALDTRNDSLKNRDLSVYEQLSAFDEDELIEIDDDPINKQSLRKMSDASSTVDDASDESVQIKYRKCSIGKEVNDESMEMPVTEDTDKATGGMISSQEDRVMVISGDNGDDVVELSTANENNTSKCDDNLQSSSSANTVHIPFNALSAASLRRYKKHFKLSHRSGASTKQQLLDGVAEHFSTLQVPITETAACLLYMIRINNNKLDTAVSNQSSSLSPRNDTLIHSIHHFPETPIRF</sequence>
<evidence type="ECO:0000256" key="1">
    <source>
        <dbReference type="ARBA" id="ARBA00004123"/>
    </source>
</evidence>